<evidence type="ECO:0000256" key="6">
    <source>
        <dbReference type="ARBA" id="ARBA00023237"/>
    </source>
</evidence>
<reference evidence="8 9" key="1">
    <citation type="submission" date="2023-04" db="EMBL/GenBank/DDBJ databases">
        <title>Bacteroides pacosi sp. nov., isolated from the fecal material of an alpaca.</title>
        <authorList>
            <person name="Miller S."/>
            <person name="Hendry M."/>
            <person name="King J."/>
            <person name="Sankaranarayanan K."/>
            <person name="Lawson P.A."/>
        </authorList>
    </citation>
    <scope>NUCLEOTIDE SEQUENCE [LARGE SCALE GENOMIC DNA]</scope>
    <source>
        <strain evidence="8 9">A2-P53</strain>
    </source>
</reference>
<comment type="caution">
    <text evidence="8">The sequence shown here is derived from an EMBL/GenBank/DDBJ whole genome shotgun (WGS) entry which is preliminary data.</text>
</comment>
<evidence type="ECO:0000313" key="9">
    <source>
        <dbReference type="Proteomes" id="UP001292913"/>
    </source>
</evidence>
<dbReference type="EMBL" id="JARZAK010000011">
    <property type="protein sequence ID" value="MDY7259355.1"/>
    <property type="molecule type" value="Genomic_DNA"/>
</dbReference>
<dbReference type="PROSITE" id="PS51257">
    <property type="entry name" value="PROKAR_LIPOPROTEIN"/>
    <property type="match status" value="1"/>
</dbReference>
<keyword evidence="6" id="KW-0998">Cell outer membrane</keyword>
<evidence type="ECO:0000256" key="5">
    <source>
        <dbReference type="ARBA" id="ARBA00023139"/>
    </source>
</evidence>
<dbReference type="Pfam" id="PF08842">
    <property type="entry name" value="Mfa2"/>
    <property type="match status" value="1"/>
</dbReference>
<evidence type="ECO:0000256" key="3">
    <source>
        <dbReference type="ARBA" id="ARBA00022729"/>
    </source>
</evidence>
<proteinExistence type="inferred from homology"/>
<name>A0ABU5HWT8_9BACE</name>
<keyword evidence="3" id="KW-0732">Signal</keyword>
<evidence type="ECO:0000256" key="2">
    <source>
        <dbReference type="ARBA" id="ARBA00007248"/>
    </source>
</evidence>
<organism evidence="8 9">
    <name type="scientific">Bacteroides vicugnae</name>
    <dbReference type="NCBI Taxonomy" id="3037989"/>
    <lineage>
        <taxon>Bacteria</taxon>
        <taxon>Pseudomonadati</taxon>
        <taxon>Bacteroidota</taxon>
        <taxon>Bacteroidia</taxon>
        <taxon>Bacteroidales</taxon>
        <taxon>Bacteroidaceae</taxon>
        <taxon>Bacteroides</taxon>
    </lineage>
</organism>
<comment type="similarity">
    <text evidence="2">Belongs to the bacteroidetes fimbrillin superfamily. FimB/Mfa2 family.</text>
</comment>
<evidence type="ECO:0000313" key="8">
    <source>
        <dbReference type="EMBL" id="MDY7259355.1"/>
    </source>
</evidence>
<gene>
    <name evidence="8" type="ORF">QHG74_16720</name>
</gene>
<keyword evidence="9" id="KW-1185">Reference proteome</keyword>
<dbReference type="InterPro" id="IPR014941">
    <property type="entry name" value="FimB/Mfa2/Mfa3"/>
</dbReference>
<keyword evidence="5" id="KW-0564">Palmitate</keyword>
<keyword evidence="4" id="KW-0472">Membrane</keyword>
<keyword evidence="7" id="KW-0449">Lipoprotein</keyword>
<protein>
    <submittedName>
        <fullName evidence="8">FimB/Mfa2 family fimbrial subunit</fullName>
    </submittedName>
</protein>
<evidence type="ECO:0000256" key="1">
    <source>
        <dbReference type="ARBA" id="ARBA00004442"/>
    </source>
</evidence>
<comment type="subcellular location">
    <subcellularLocation>
        <location evidence="1">Cell outer membrane</location>
    </subcellularLocation>
</comment>
<accession>A0ABU5HWT8</accession>
<dbReference type="RefSeq" id="WP_322019656.1">
    <property type="nucleotide sequence ID" value="NZ_JARZAK010000011.1"/>
</dbReference>
<evidence type="ECO:0000256" key="7">
    <source>
        <dbReference type="ARBA" id="ARBA00023288"/>
    </source>
</evidence>
<evidence type="ECO:0000256" key="4">
    <source>
        <dbReference type="ARBA" id="ARBA00023136"/>
    </source>
</evidence>
<dbReference type="Proteomes" id="UP001292913">
    <property type="component" value="Unassembled WGS sequence"/>
</dbReference>
<dbReference type="Gene3D" id="2.60.40.2100">
    <property type="match status" value="1"/>
</dbReference>
<sequence>MTGDYKFRFMPGILYSMFTLLLLSGCIAENNDDCFKGVPLKVKLPAGISQETIKDMSLYVFDDKDLLLDILPVNSTEPVNLDYPGIPTLHCVALCNTQDGTMLVSPLKKGDSCSDGFISMKPSAAPTRDAQSISYTPPADLFYGELKIENTSTSARIEEQTLAVSRMVASMNITVRGLELLSGSSDGDYSLVVHETASRLDFEGHYDGTPASYRFSPPFEAGKDYKIPPFNLFPTLEGENQGVTIDIYHGTERIKSLNTDSSHQPIIPVVGQTLNVLLDFKLSVSVEVKLTEWGVETVWKEYN</sequence>